<dbReference type="InterPro" id="IPR013783">
    <property type="entry name" value="Ig-like_fold"/>
</dbReference>
<proteinExistence type="inferred from homology"/>
<feature type="non-terminal residue" evidence="4">
    <location>
        <position position="1"/>
    </location>
</feature>
<feature type="domain" description="Fibronectin type III-like" evidence="3">
    <location>
        <begin position="226"/>
        <end position="292"/>
    </location>
</feature>
<dbReference type="PANTHER" id="PTHR42715:SF10">
    <property type="entry name" value="BETA-GLUCOSIDASE"/>
    <property type="match status" value="1"/>
</dbReference>
<evidence type="ECO:0000259" key="3">
    <source>
        <dbReference type="SMART" id="SM01217"/>
    </source>
</evidence>
<dbReference type="EMBL" id="BARV01006165">
    <property type="protein sequence ID" value="GAI08954.1"/>
    <property type="molecule type" value="Genomic_DNA"/>
</dbReference>
<dbReference type="FunFam" id="2.60.40.10:FF:000495">
    <property type="entry name" value="Periplasmic beta-glucosidase"/>
    <property type="match status" value="1"/>
</dbReference>
<evidence type="ECO:0000256" key="1">
    <source>
        <dbReference type="ARBA" id="ARBA00005336"/>
    </source>
</evidence>
<dbReference type="PANTHER" id="PTHR42715">
    <property type="entry name" value="BETA-GLUCOSIDASE"/>
    <property type="match status" value="1"/>
</dbReference>
<dbReference type="InterPro" id="IPR002772">
    <property type="entry name" value="Glyco_hydro_3_C"/>
</dbReference>
<organism evidence="4">
    <name type="scientific">marine sediment metagenome</name>
    <dbReference type="NCBI Taxonomy" id="412755"/>
    <lineage>
        <taxon>unclassified sequences</taxon>
        <taxon>metagenomes</taxon>
        <taxon>ecological metagenomes</taxon>
    </lineage>
</organism>
<dbReference type="GO" id="GO:0004553">
    <property type="term" value="F:hydrolase activity, hydrolyzing O-glycosyl compounds"/>
    <property type="evidence" value="ECO:0007669"/>
    <property type="project" value="InterPro"/>
</dbReference>
<sequence length="296" mass="32671">HSGYGVKVVTPLEGIKGKVSRDTQVYFAEGCDLTGSSKEGFEEAIKVAKESSMAILFGGNSVPETEGEGKDRCNLDLPGVQVELIKEICDTGTPVVVVLINGSPIIMRNWLDNVRGLVEAWYPGEEGGNAIADILFGDYNPAGKLPITFPKTVGQLPLYYNYKLTGRVDDYVDLRGKQALFPFGYGLSYTNFKYGNLKIDPETINPEGKINISVDVENMGKFKGDEVVQVYLHDTVSSIARPIKELKRFKRVTLESGEKTTVSFTLTPEDFACYDVNMKLVVEPGIFILRSSFDIR</sequence>
<dbReference type="InterPro" id="IPR036881">
    <property type="entry name" value="Glyco_hydro_3_C_sf"/>
</dbReference>
<evidence type="ECO:0000256" key="2">
    <source>
        <dbReference type="ARBA" id="ARBA00022801"/>
    </source>
</evidence>
<keyword evidence="2" id="KW-0378">Hydrolase</keyword>
<comment type="similarity">
    <text evidence="1">Belongs to the glycosyl hydrolase 3 family.</text>
</comment>
<dbReference type="Gene3D" id="3.40.50.1700">
    <property type="entry name" value="Glycoside hydrolase family 3 C-terminal domain"/>
    <property type="match status" value="1"/>
</dbReference>
<dbReference type="SMART" id="SM01217">
    <property type="entry name" value="Fn3_like"/>
    <property type="match status" value="1"/>
</dbReference>
<accession>X1MRI0</accession>
<dbReference type="InterPro" id="IPR050288">
    <property type="entry name" value="Cellulose_deg_GH3"/>
</dbReference>
<dbReference type="AlphaFoldDB" id="X1MRI0"/>
<evidence type="ECO:0000313" key="4">
    <source>
        <dbReference type="EMBL" id="GAI08954.1"/>
    </source>
</evidence>
<dbReference type="GO" id="GO:0005975">
    <property type="term" value="P:carbohydrate metabolic process"/>
    <property type="evidence" value="ECO:0007669"/>
    <property type="project" value="InterPro"/>
</dbReference>
<dbReference type="InterPro" id="IPR026891">
    <property type="entry name" value="Fn3-like"/>
</dbReference>
<comment type="caution">
    <text evidence="4">The sequence shown here is derived from an EMBL/GenBank/DDBJ whole genome shotgun (WGS) entry which is preliminary data.</text>
</comment>
<dbReference type="Pfam" id="PF01915">
    <property type="entry name" value="Glyco_hydro_3_C"/>
    <property type="match status" value="1"/>
</dbReference>
<dbReference type="Gene3D" id="2.60.40.10">
    <property type="entry name" value="Immunoglobulins"/>
    <property type="match status" value="1"/>
</dbReference>
<name>X1MRI0_9ZZZZ</name>
<reference evidence="4" key="1">
    <citation type="journal article" date="2014" name="Front. Microbiol.">
        <title>High frequency of phylogenetically diverse reductive dehalogenase-homologous genes in deep subseafloor sedimentary metagenomes.</title>
        <authorList>
            <person name="Kawai M."/>
            <person name="Futagami T."/>
            <person name="Toyoda A."/>
            <person name="Takaki Y."/>
            <person name="Nishi S."/>
            <person name="Hori S."/>
            <person name="Arai W."/>
            <person name="Tsubouchi T."/>
            <person name="Morono Y."/>
            <person name="Uchiyama I."/>
            <person name="Ito T."/>
            <person name="Fujiyama A."/>
            <person name="Inagaki F."/>
            <person name="Takami H."/>
        </authorList>
    </citation>
    <scope>NUCLEOTIDE SEQUENCE</scope>
    <source>
        <strain evidence="4">Expedition CK06-06</strain>
    </source>
</reference>
<gene>
    <name evidence="4" type="ORF">S06H3_12606</name>
</gene>
<protein>
    <recommendedName>
        <fullName evidence="3">Fibronectin type III-like domain-containing protein</fullName>
    </recommendedName>
</protein>
<dbReference type="SUPFAM" id="SSF52279">
    <property type="entry name" value="Beta-D-glucan exohydrolase, C-terminal domain"/>
    <property type="match status" value="1"/>
</dbReference>
<dbReference type="Pfam" id="PF14310">
    <property type="entry name" value="Fn3-like"/>
    <property type="match status" value="1"/>
</dbReference>